<evidence type="ECO:0000256" key="7">
    <source>
        <dbReference type="ARBA" id="ARBA00022833"/>
    </source>
</evidence>
<keyword evidence="2" id="KW-0479">Metal-binding</keyword>
<dbReference type="PROSITE" id="PS50089">
    <property type="entry name" value="ZF_RING_2"/>
    <property type="match status" value="1"/>
</dbReference>
<dbReference type="Gene3D" id="3.40.50.300">
    <property type="entry name" value="P-loop containing nucleotide triphosphate hydrolases"/>
    <property type="match status" value="1"/>
</dbReference>
<dbReference type="Proteomes" id="UP000481861">
    <property type="component" value="Unassembled WGS sequence"/>
</dbReference>
<dbReference type="InterPro" id="IPR001650">
    <property type="entry name" value="Helicase_C-like"/>
</dbReference>
<evidence type="ECO:0000256" key="4">
    <source>
        <dbReference type="ARBA" id="ARBA00022771"/>
    </source>
</evidence>
<evidence type="ECO:0000259" key="10">
    <source>
        <dbReference type="PROSITE" id="PS50089"/>
    </source>
</evidence>
<keyword evidence="8" id="KW-0067">ATP-binding</keyword>
<evidence type="ECO:0000256" key="5">
    <source>
        <dbReference type="ARBA" id="ARBA00022801"/>
    </source>
</evidence>
<comment type="similarity">
    <text evidence="1">Belongs to the SNF2/RAD54 helicase family.</text>
</comment>
<dbReference type="GO" id="GO:0008094">
    <property type="term" value="F:ATP-dependent activity, acting on DNA"/>
    <property type="evidence" value="ECO:0007669"/>
    <property type="project" value="TreeGrafter"/>
</dbReference>
<reference evidence="12 13" key="1">
    <citation type="submission" date="2020-01" db="EMBL/GenBank/DDBJ databases">
        <authorList>
            <consortium name="DOE Joint Genome Institute"/>
            <person name="Haridas S."/>
            <person name="Albert R."/>
            <person name="Binder M."/>
            <person name="Bloem J."/>
            <person name="Labutti K."/>
            <person name="Salamov A."/>
            <person name="Andreopoulos B."/>
            <person name="Baker S.E."/>
            <person name="Barry K."/>
            <person name="Bills G."/>
            <person name="Bluhm B.H."/>
            <person name="Cannon C."/>
            <person name="Castanera R."/>
            <person name="Culley D.E."/>
            <person name="Daum C."/>
            <person name="Ezra D."/>
            <person name="Gonzalez J.B."/>
            <person name="Henrissat B."/>
            <person name="Kuo A."/>
            <person name="Liang C."/>
            <person name="Lipzen A."/>
            <person name="Lutzoni F."/>
            <person name="Magnuson J."/>
            <person name="Mondo S."/>
            <person name="Nolan M."/>
            <person name="Ohm R."/>
            <person name="Pangilinan J."/>
            <person name="Park H.-J.H."/>
            <person name="Ramirez L."/>
            <person name="Alfaro M."/>
            <person name="Sun H."/>
            <person name="Tritt A."/>
            <person name="Yoshinaga Y."/>
            <person name="Zwiers L.-H.L."/>
            <person name="Turgeon B.G."/>
            <person name="Goodwin S.B."/>
            <person name="Spatafora J.W."/>
            <person name="Crous P.W."/>
            <person name="Grigoriev I.V."/>
        </authorList>
    </citation>
    <scope>NUCLEOTIDE SEQUENCE [LARGE SCALE GENOMIC DNA]</scope>
    <source>
        <strain evidence="12 13">CBS 611.86</strain>
    </source>
</reference>
<keyword evidence="3" id="KW-0547">Nucleotide-binding</keyword>
<dbReference type="OrthoDB" id="448448at2759"/>
<evidence type="ECO:0000256" key="3">
    <source>
        <dbReference type="ARBA" id="ARBA00022741"/>
    </source>
</evidence>
<dbReference type="Pfam" id="PF00176">
    <property type="entry name" value="SNF2-rel_dom"/>
    <property type="match status" value="1"/>
</dbReference>
<dbReference type="PANTHER" id="PTHR45626:SF52">
    <property type="entry name" value="SINGLE-STRANDED DNA-DEPENDENT ATPASE (EUROFUNG)"/>
    <property type="match status" value="1"/>
</dbReference>
<keyword evidence="6" id="KW-0347">Helicase</keyword>
<dbReference type="InterPro" id="IPR001841">
    <property type="entry name" value="Znf_RING"/>
</dbReference>
<feature type="domain" description="RING-type" evidence="10">
    <location>
        <begin position="207"/>
        <end position="258"/>
    </location>
</feature>
<dbReference type="GO" id="GO:0004386">
    <property type="term" value="F:helicase activity"/>
    <property type="evidence" value="ECO:0007669"/>
    <property type="project" value="UniProtKB-KW"/>
</dbReference>
<evidence type="ECO:0000256" key="2">
    <source>
        <dbReference type="ARBA" id="ARBA00022723"/>
    </source>
</evidence>
<dbReference type="Gene3D" id="3.30.40.10">
    <property type="entry name" value="Zinc/RING finger domain, C3HC4 (zinc finger)"/>
    <property type="match status" value="1"/>
</dbReference>
<keyword evidence="4 9" id="KW-0863">Zinc-finger</keyword>
<evidence type="ECO:0000313" key="13">
    <source>
        <dbReference type="Proteomes" id="UP000481861"/>
    </source>
</evidence>
<evidence type="ECO:0000256" key="9">
    <source>
        <dbReference type="PROSITE-ProRule" id="PRU00175"/>
    </source>
</evidence>
<dbReference type="InterPro" id="IPR050628">
    <property type="entry name" value="SNF2_RAD54_helicase_TF"/>
</dbReference>
<dbReference type="InterPro" id="IPR017907">
    <property type="entry name" value="Znf_RING_CS"/>
</dbReference>
<comment type="caution">
    <text evidence="12">The sequence shown here is derived from an EMBL/GenBank/DDBJ whole genome shotgun (WGS) entry which is preliminary data.</text>
</comment>
<dbReference type="GO" id="GO:0005524">
    <property type="term" value="F:ATP binding"/>
    <property type="evidence" value="ECO:0007669"/>
    <property type="project" value="UniProtKB-KW"/>
</dbReference>
<accession>A0A7C8MGD8</accession>
<dbReference type="GO" id="GO:0016787">
    <property type="term" value="F:hydrolase activity"/>
    <property type="evidence" value="ECO:0007669"/>
    <property type="project" value="UniProtKB-KW"/>
</dbReference>
<keyword evidence="7" id="KW-0862">Zinc</keyword>
<dbReference type="InterPro" id="IPR049730">
    <property type="entry name" value="SNF2/RAD54-like_C"/>
</dbReference>
<proteinExistence type="inferred from homology"/>
<organism evidence="12 13">
    <name type="scientific">Massariosphaeria phaeospora</name>
    <dbReference type="NCBI Taxonomy" id="100035"/>
    <lineage>
        <taxon>Eukaryota</taxon>
        <taxon>Fungi</taxon>
        <taxon>Dikarya</taxon>
        <taxon>Ascomycota</taxon>
        <taxon>Pezizomycotina</taxon>
        <taxon>Dothideomycetes</taxon>
        <taxon>Pleosporomycetidae</taxon>
        <taxon>Pleosporales</taxon>
        <taxon>Pleosporales incertae sedis</taxon>
        <taxon>Massariosphaeria</taxon>
    </lineage>
</organism>
<evidence type="ECO:0000256" key="6">
    <source>
        <dbReference type="ARBA" id="ARBA00022806"/>
    </source>
</evidence>
<dbReference type="SUPFAM" id="SSF52540">
    <property type="entry name" value="P-loop containing nucleoside triphosphate hydrolases"/>
    <property type="match status" value="1"/>
</dbReference>
<dbReference type="SUPFAM" id="SSF57850">
    <property type="entry name" value="RING/U-box"/>
    <property type="match status" value="1"/>
</dbReference>
<dbReference type="GO" id="GO:0006281">
    <property type="term" value="P:DNA repair"/>
    <property type="evidence" value="ECO:0007669"/>
    <property type="project" value="TreeGrafter"/>
</dbReference>
<dbReference type="GO" id="GO:0008270">
    <property type="term" value="F:zinc ion binding"/>
    <property type="evidence" value="ECO:0007669"/>
    <property type="project" value="UniProtKB-KW"/>
</dbReference>
<protein>
    <submittedName>
        <fullName evidence="12">P-loop containing nucleoside triphosphate hydrolase protein</fullName>
    </submittedName>
</protein>
<evidence type="ECO:0000313" key="12">
    <source>
        <dbReference type="EMBL" id="KAF2866465.1"/>
    </source>
</evidence>
<evidence type="ECO:0000256" key="1">
    <source>
        <dbReference type="ARBA" id="ARBA00007025"/>
    </source>
</evidence>
<sequence>MFRHFHHSVVSSLKTMKYHGQYREKDTTKISSADLVITTYHTLASDYAGKNNPMNVIEWYRLNRLEDIGSLFAFLRVSPFQSLGVFRKFIAVPFDEGEKRRKIAIEPFTHLLDSLCLRRKKDLLHLPDQRDRYEQTKKIMFRAVRNQVGVFDHKSTLGLFQVQLQLRILCNPGTYQQPFSWTRRKLYLLDEREDVESAVGRNGEVTCSACQTTMPLFGPGTMYQRYTENCKHVLCSECIEQSMSNMEDSGHTKCPLCSFKWGISSKSDRAAQSSETDSYFRAEGRSSKIETLMLDVQTDMDMSKSIIFSCWTRTRDLIQRYLQHATIHFQRIDGETPTAKREKILDDFAKNPQLRVLVMTTGTGAVRLNLATANRVFIVEPQWNPGVENQAIARALRLGQEQSVQVTRYVVTKTVEQEMRTLQDRKLERAGIAWE</sequence>
<dbReference type="GO" id="GO:0005634">
    <property type="term" value="C:nucleus"/>
    <property type="evidence" value="ECO:0007669"/>
    <property type="project" value="TreeGrafter"/>
</dbReference>
<feature type="domain" description="Helicase C-terminal" evidence="11">
    <location>
        <begin position="288"/>
        <end position="435"/>
    </location>
</feature>
<name>A0A7C8MGD8_9PLEO</name>
<dbReference type="SMART" id="SM00490">
    <property type="entry name" value="HELICc"/>
    <property type="match status" value="1"/>
</dbReference>
<dbReference type="InterPro" id="IPR013083">
    <property type="entry name" value="Znf_RING/FYVE/PHD"/>
</dbReference>
<gene>
    <name evidence="12" type="ORF">BDV95DRAFT_631639</name>
</gene>
<dbReference type="InterPro" id="IPR027417">
    <property type="entry name" value="P-loop_NTPase"/>
</dbReference>
<dbReference type="CDD" id="cd18793">
    <property type="entry name" value="SF2_C_SNF"/>
    <property type="match status" value="1"/>
</dbReference>
<evidence type="ECO:0000256" key="8">
    <source>
        <dbReference type="ARBA" id="ARBA00022840"/>
    </source>
</evidence>
<dbReference type="PANTHER" id="PTHR45626">
    <property type="entry name" value="TRANSCRIPTION TERMINATION FACTOR 2-RELATED"/>
    <property type="match status" value="1"/>
</dbReference>
<dbReference type="AlphaFoldDB" id="A0A7C8MGD8"/>
<dbReference type="Pfam" id="PF00271">
    <property type="entry name" value="Helicase_C"/>
    <property type="match status" value="1"/>
</dbReference>
<keyword evidence="5 12" id="KW-0378">Hydrolase</keyword>
<dbReference type="PROSITE" id="PS51194">
    <property type="entry name" value="HELICASE_CTER"/>
    <property type="match status" value="1"/>
</dbReference>
<dbReference type="EMBL" id="JAADJZ010000027">
    <property type="protein sequence ID" value="KAF2866465.1"/>
    <property type="molecule type" value="Genomic_DNA"/>
</dbReference>
<dbReference type="PROSITE" id="PS00518">
    <property type="entry name" value="ZF_RING_1"/>
    <property type="match status" value="1"/>
</dbReference>
<dbReference type="InterPro" id="IPR000330">
    <property type="entry name" value="SNF2_N"/>
</dbReference>
<keyword evidence="13" id="KW-1185">Reference proteome</keyword>
<evidence type="ECO:0000259" key="11">
    <source>
        <dbReference type="PROSITE" id="PS51194"/>
    </source>
</evidence>